<evidence type="ECO:0000259" key="1">
    <source>
        <dbReference type="PROSITE" id="PS51704"/>
    </source>
</evidence>
<dbReference type="InterPro" id="IPR030395">
    <property type="entry name" value="GP_PDE_dom"/>
</dbReference>
<gene>
    <name evidence="2" type="ORF">IDF66_07865</name>
</gene>
<organism evidence="2 3">
    <name type="scientific">Gordonia hankookensis</name>
    <dbReference type="NCBI Taxonomy" id="589403"/>
    <lineage>
        <taxon>Bacteria</taxon>
        <taxon>Bacillati</taxon>
        <taxon>Actinomycetota</taxon>
        <taxon>Actinomycetes</taxon>
        <taxon>Mycobacteriales</taxon>
        <taxon>Gordoniaceae</taxon>
        <taxon>Gordonia</taxon>
    </lineage>
</organism>
<dbReference type="InterPro" id="IPR017946">
    <property type="entry name" value="PLC-like_Pdiesterase_TIM-brl"/>
</dbReference>
<name>A0ABR7WA74_9ACTN</name>
<dbReference type="PROSITE" id="PS51704">
    <property type="entry name" value="GP_PDE"/>
    <property type="match status" value="1"/>
</dbReference>
<comment type="caution">
    <text evidence="2">The sequence shown here is derived from an EMBL/GenBank/DDBJ whole genome shotgun (WGS) entry which is preliminary data.</text>
</comment>
<evidence type="ECO:0000313" key="3">
    <source>
        <dbReference type="Proteomes" id="UP000602395"/>
    </source>
</evidence>
<accession>A0ABR7WA74</accession>
<dbReference type="Proteomes" id="UP000602395">
    <property type="component" value="Unassembled WGS sequence"/>
</dbReference>
<dbReference type="EMBL" id="JACWMS010000002">
    <property type="protein sequence ID" value="MBD1319500.1"/>
    <property type="molecule type" value="Genomic_DNA"/>
</dbReference>
<dbReference type="Gene3D" id="3.20.20.190">
    <property type="entry name" value="Phosphatidylinositol (PI) phosphodiesterase"/>
    <property type="match status" value="1"/>
</dbReference>
<sequence>MTDPPAPTAVVHDGHTTQIKWHRARRRADDPAFTTSRIVEGMTLGASVEVDLVIHADRGFAVLHDRDVAHATTGTGRISELPASYVRTLFLRSDTGVPLDEPVLLLEDLSDVIARPTVHPDALLQLDFKEDAKALDTAAIDTFARAVAPIARNAILSCGDAEAVRLLTDPVPGIRVGYDPCHHGAVDRVLRSGDFAAFVERAVTASPRAELIYLERRLILEADRRGFDVIAAFHAYARTVDAYTLQRADDESVRQARRLVELRVDQITTDDPEGLIAALTG</sequence>
<dbReference type="SUPFAM" id="SSF51695">
    <property type="entry name" value="PLC-like phosphodiesterases"/>
    <property type="match status" value="1"/>
</dbReference>
<reference evidence="2 3" key="1">
    <citation type="submission" date="2020-09" db="EMBL/GenBank/DDBJ databases">
        <title>Novel species in genus Gordonia.</title>
        <authorList>
            <person name="Zhang G."/>
        </authorList>
    </citation>
    <scope>NUCLEOTIDE SEQUENCE [LARGE SCALE GENOMIC DNA]</scope>
    <source>
        <strain evidence="2 3">ON-33</strain>
    </source>
</reference>
<protein>
    <submittedName>
        <fullName evidence="2">Glycerophosphodiester phosphodiesterase</fullName>
    </submittedName>
</protein>
<feature type="domain" description="GP-PDE" evidence="1">
    <location>
        <begin position="7"/>
        <end position="279"/>
    </location>
</feature>
<dbReference type="RefSeq" id="WP_190266428.1">
    <property type="nucleotide sequence ID" value="NZ_BAABAD010000005.1"/>
</dbReference>
<proteinExistence type="predicted"/>
<dbReference type="Pfam" id="PF03009">
    <property type="entry name" value="GDPD"/>
    <property type="match status" value="1"/>
</dbReference>
<evidence type="ECO:0000313" key="2">
    <source>
        <dbReference type="EMBL" id="MBD1319500.1"/>
    </source>
</evidence>
<keyword evidence="3" id="KW-1185">Reference proteome</keyword>